<dbReference type="Proteomes" id="UP000019487">
    <property type="component" value="Unassembled WGS sequence"/>
</dbReference>
<feature type="domain" description="D-isomer specific 2-hydroxyacid dehydrogenase catalytic" evidence="5">
    <location>
        <begin position="49"/>
        <end position="343"/>
    </location>
</feature>
<dbReference type="Gene3D" id="3.40.50.720">
    <property type="entry name" value="NAD(P)-binding Rossmann-like Domain"/>
    <property type="match status" value="2"/>
</dbReference>
<dbReference type="GO" id="GO:0016616">
    <property type="term" value="F:oxidoreductase activity, acting on the CH-OH group of donors, NAD or NADP as acceptor"/>
    <property type="evidence" value="ECO:0007669"/>
    <property type="project" value="InterPro"/>
</dbReference>
<dbReference type="SUPFAM" id="SSF51735">
    <property type="entry name" value="NAD(P)-binding Rossmann-fold domains"/>
    <property type="match status" value="1"/>
</dbReference>
<dbReference type="PANTHER" id="PTHR43761:SF1">
    <property type="entry name" value="D-ISOMER SPECIFIC 2-HYDROXYACID DEHYDROGENASE CATALYTIC DOMAIN-CONTAINING PROTEIN-RELATED"/>
    <property type="match status" value="1"/>
</dbReference>
<evidence type="ECO:0000256" key="4">
    <source>
        <dbReference type="RuleBase" id="RU003719"/>
    </source>
</evidence>
<evidence type="ECO:0000259" key="6">
    <source>
        <dbReference type="Pfam" id="PF02826"/>
    </source>
</evidence>
<keyword evidence="2 4" id="KW-0560">Oxidoreductase</keyword>
<reference evidence="7 8" key="1">
    <citation type="journal article" date="2014" name="Genome Announc.">
        <title>Draft genome sequence of Sclerotinia borealis, a psychrophilic plant pathogenic fungus.</title>
        <authorList>
            <person name="Mardanov A.V."/>
            <person name="Beletsky A.V."/>
            <person name="Kadnikov V.V."/>
            <person name="Ignatov A.N."/>
            <person name="Ravin N.V."/>
        </authorList>
    </citation>
    <scope>NUCLEOTIDE SEQUENCE [LARGE SCALE GENOMIC DNA]</scope>
    <source>
        <strain evidence="8">F-4157</strain>
    </source>
</reference>
<dbReference type="HOGENOM" id="CLU_019796_1_3_1"/>
<dbReference type="PANTHER" id="PTHR43761">
    <property type="entry name" value="D-ISOMER SPECIFIC 2-HYDROXYACID DEHYDROGENASE FAMILY PROTEIN (AFU_ORTHOLOGUE AFUA_1G13630)"/>
    <property type="match status" value="1"/>
</dbReference>
<evidence type="ECO:0000256" key="1">
    <source>
        <dbReference type="ARBA" id="ARBA00005854"/>
    </source>
</evidence>
<comment type="similarity">
    <text evidence="1 4">Belongs to the D-isomer specific 2-hydroxyacid dehydrogenase family.</text>
</comment>
<accession>W9C695</accession>
<dbReference type="InterPro" id="IPR006140">
    <property type="entry name" value="D-isomer_DH_NAD-bd"/>
</dbReference>
<evidence type="ECO:0000256" key="2">
    <source>
        <dbReference type="ARBA" id="ARBA00023002"/>
    </source>
</evidence>
<dbReference type="PROSITE" id="PS00671">
    <property type="entry name" value="D_2_HYDROXYACID_DH_3"/>
    <property type="match status" value="1"/>
</dbReference>
<name>W9C695_SCLBF</name>
<keyword evidence="8" id="KW-1185">Reference proteome</keyword>
<dbReference type="OrthoDB" id="298012at2759"/>
<feature type="domain" description="D-isomer specific 2-hydroxyacid dehydrogenase NAD-binding" evidence="6">
    <location>
        <begin position="123"/>
        <end position="294"/>
    </location>
</feature>
<dbReference type="InterPro" id="IPR036291">
    <property type="entry name" value="NAD(P)-bd_dom_sf"/>
</dbReference>
<protein>
    <recommendedName>
        <fullName evidence="9">Glycerate dehydrogenase</fullName>
    </recommendedName>
</protein>
<dbReference type="InterPro" id="IPR006139">
    <property type="entry name" value="D-isomer_2_OHA_DH_cat_dom"/>
</dbReference>
<evidence type="ECO:0000256" key="3">
    <source>
        <dbReference type="ARBA" id="ARBA00023027"/>
    </source>
</evidence>
<organism evidence="7 8">
    <name type="scientific">Sclerotinia borealis (strain F-4128)</name>
    <dbReference type="NCBI Taxonomy" id="1432307"/>
    <lineage>
        <taxon>Eukaryota</taxon>
        <taxon>Fungi</taxon>
        <taxon>Dikarya</taxon>
        <taxon>Ascomycota</taxon>
        <taxon>Pezizomycotina</taxon>
        <taxon>Leotiomycetes</taxon>
        <taxon>Helotiales</taxon>
        <taxon>Sclerotiniaceae</taxon>
        <taxon>Sclerotinia</taxon>
    </lineage>
</organism>
<keyword evidence="3" id="KW-0520">NAD</keyword>
<comment type="caution">
    <text evidence="7">The sequence shown here is derived from an EMBL/GenBank/DDBJ whole genome shotgun (WGS) entry which is preliminary data.</text>
</comment>
<dbReference type="EMBL" id="AYSA01000695">
    <property type="protein sequence ID" value="ESZ90100.1"/>
    <property type="molecule type" value="Genomic_DNA"/>
</dbReference>
<dbReference type="InterPro" id="IPR050418">
    <property type="entry name" value="D-iso_2-hydroxyacid_DH_PdxB"/>
</dbReference>
<evidence type="ECO:0000313" key="7">
    <source>
        <dbReference type="EMBL" id="ESZ90100.1"/>
    </source>
</evidence>
<dbReference type="STRING" id="1432307.W9C695"/>
<sequence>MSNPTTTLRPNLPPTLHLLRLDPIHCPAPDFSPLSHPHTYTSLPTPIPPSSTLLTHLLPAHILITTRYFLPSSLLSQLPNLRHIAILAIGTDHVDIAYCKENGISVSNVPAASNEAVSEHGLGLYMALRRNVVGMHERTREGREWVEKGSLTRGFYGGLMGGFKGEVVGVVGGGELGNRVANLCLALGMTVQFSERKGVPQTATRPHYTPFTTVLTTSTVLFLTLPLTPSTTNLITHHEFSLMRPDALVINIARGGIVNEEDLVCALKEGKIAGAATDVFVTEPAGRDSVLVRAAREGEGEGGLGGSGRLILSPHVAWYGRSSVDKLRRVVAENVRAWCEGGEGNVVG</sequence>
<gene>
    <name evidence="7" type="ORF">SBOR_9511</name>
</gene>
<dbReference type="InterPro" id="IPR029753">
    <property type="entry name" value="D-isomer_DH_CS"/>
</dbReference>
<evidence type="ECO:0008006" key="9">
    <source>
        <dbReference type="Google" id="ProtNLM"/>
    </source>
</evidence>
<proteinExistence type="inferred from homology"/>
<evidence type="ECO:0000313" key="8">
    <source>
        <dbReference type="Proteomes" id="UP000019487"/>
    </source>
</evidence>
<dbReference type="Pfam" id="PF02826">
    <property type="entry name" value="2-Hacid_dh_C"/>
    <property type="match status" value="1"/>
</dbReference>
<dbReference type="Pfam" id="PF00389">
    <property type="entry name" value="2-Hacid_dh"/>
    <property type="match status" value="1"/>
</dbReference>
<dbReference type="AlphaFoldDB" id="W9C695"/>
<dbReference type="GO" id="GO:0051287">
    <property type="term" value="F:NAD binding"/>
    <property type="evidence" value="ECO:0007669"/>
    <property type="project" value="InterPro"/>
</dbReference>
<evidence type="ECO:0000259" key="5">
    <source>
        <dbReference type="Pfam" id="PF00389"/>
    </source>
</evidence>
<dbReference type="SUPFAM" id="SSF52283">
    <property type="entry name" value="Formate/glycerate dehydrogenase catalytic domain-like"/>
    <property type="match status" value="1"/>
</dbReference>